<dbReference type="PRINTS" id="PR01217">
    <property type="entry name" value="PRICHEXTENSN"/>
</dbReference>
<dbReference type="EMBL" id="JAUEPO010000005">
    <property type="protein sequence ID" value="KAK3320754.1"/>
    <property type="molecule type" value="Genomic_DNA"/>
</dbReference>
<feature type="compositionally biased region" description="Pro residues" evidence="4">
    <location>
        <begin position="29"/>
        <end position="44"/>
    </location>
</feature>
<feature type="domain" description="HTH myb-type" evidence="5">
    <location>
        <begin position="725"/>
        <end position="777"/>
    </location>
</feature>
<reference evidence="6" key="1">
    <citation type="journal article" date="2023" name="Mol. Phylogenet. Evol.">
        <title>Genome-scale phylogeny and comparative genomics of the fungal order Sordariales.</title>
        <authorList>
            <person name="Hensen N."/>
            <person name="Bonometti L."/>
            <person name="Westerberg I."/>
            <person name="Brannstrom I.O."/>
            <person name="Guillou S."/>
            <person name="Cros-Aarteil S."/>
            <person name="Calhoun S."/>
            <person name="Haridas S."/>
            <person name="Kuo A."/>
            <person name="Mondo S."/>
            <person name="Pangilinan J."/>
            <person name="Riley R."/>
            <person name="LaButti K."/>
            <person name="Andreopoulos B."/>
            <person name="Lipzen A."/>
            <person name="Chen C."/>
            <person name="Yan M."/>
            <person name="Daum C."/>
            <person name="Ng V."/>
            <person name="Clum A."/>
            <person name="Steindorff A."/>
            <person name="Ohm R.A."/>
            <person name="Martin F."/>
            <person name="Silar P."/>
            <person name="Natvig D.O."/>
            <person name="Lalanne C."/>
            <person name="Gautier V."/>
            <person name="Ament-Velasquez S.L."/>
            <person name="Kruys A."/>
            <person name="Hutchinson M.I."/>
            <person name="Powell A.J."/>
            <person name="Barry K."/>
            <person name="Miller A.N."/>
            <person name="Grigoriev I.V."/>
            <person name="Debuchy R."/>
            <person name="Gladieux P."/>
            <person name="Hiltunen Thoren M."/>
            <person name="Johannesson H."/>
        </authorList>
    </citation>
    <scope>NUCLEOTIDE SEQUENCE</scope>
    <source>
        <strain evidence="6">SMH4131-1</strain>
    </source>
</reference>
<gene>
    <name evidence="6" type="ORF">B0T19DRAFT_247326</name>
</gene>
<feature type="region of interest" description="Disordered" evidence="4">
    <location>
        <begin position="555"/>
        <end position="574"/>
    </location>
</feature>
<name>A0AAE0I8V4_9PEZI</name>
<feature type="region of interest" description="Disordered" evidence="4">
    <location>
        <begin position="235"/>
        <end position="268"/>
    </location>
</feature>
<dbReference type="FunFam" id="1.10.10.60:FF:000137">
    <property type="entry name" value="MYB DNA binding protein"/>
    <property type="match status" value="1"/>
</dbReference>
<evidence type="ECO:0000313" key="6">
    <source>
        <dbReference type="EMBL" id="KAK3320754.1"/>
    </source>
</evidence>
<dbReference type="AlphaFoldDB" id="A0AAE0I8V4"/>
<dbReference type="Gene3D" id="1.10.10.60">
    <property type="entry name" value="Homeodomain-like"/>
    <property type="match status" value="1"/>
</dbReference>
<dbReference type="InterPro" id="IPR052833">
    <property type="entry name" value="Telomeric_DNA-bd_trans-reg"/>
</dbReference>
<evidence type="ECO:0000256" key="2">
    <source>
        <dbReference type="ARBA" id="ARBA00023242"/>
    </source>
</evidence>
<feature type="compositionally biased region" description="Low complexity" evidence="4">
    <location>
        <begin position="153"/>
        <end position="176"/>
    </location>
</feature>
<feature type="compositionally biased region" description="Basic and acidic residues" evidence="4">
    <location>
        <begin position="716"/>
        <end position="730"/>
    </location>
</feature>
<dbReference type="CDD" id="cd11660">
    <property type="entry name" value="SANT_TRF"/>
    <property type="match status" value="1"/>
</dbReference>
<sequence length="1082" mass="117498">MADSTSTLEADLFAALNGASAAEPEEPNHPPPNPPLHMPAPAPVSAPASVPTSAPSSAPSPAPSLAPAPGPEIKMETKRSPAPEVQPPRSGPDPQAAPPTQPPQVLQTAQNPHTAPYSQPIQHAQAAQYPQSTRDPQLAAASTATAQPPPAAQTPQPAVVPVVPSQQPPAFAAPSPKRQRSPEPLDSAKRQKTDQAELPGLAEAAENDVPSWDMAAMLQSALQNALGLEDQFDQPQENEMSLDSTNEPPPASSATATPGDEKSEQRIMKASSNSTYVMRSMSLPVLGNIAVQVLLRLSQQSRTDTKLLLADSESEFCKAYQILRDMFGHARKVFSDAPLLFPDELDISDSEDRETIRMSNLAAAAVSIFGANDVALADLHESFFSIFIQEDGEYKEPLTELFVSLKTKVLFAALGEREEPQHVLELVDKLFLADFEEILKQRSGDMALNDDEERLVCQIREKRELLMRFADNQDVKKLLESQLASEDNFAESLSVFLQSHLNIVVEYAEKYGVNIPLSEEVLDTDPIDLIRNGAQGEEHDDLAAMLQSATSGITQDHEAGGARTGELTAEQQSSLADDLDLHRLIEQSLSNHDPEPKDGLLDQSLSNDFSVKDLASLIAEKLNDGQETMPDGLPNLSASSYAHNAHETNNAPLHPQYLAHMNQLNNSAYQGYTQTPPQAAPTGAAGESLPPNQSSPTSVLYERARQAAVAKSSNTARREGLHSTRRPWTPEEEKALMAGLDMVKGPHWSQILSLFGINGSISDILKDRTQVQLKDKARNLKLFFLKTNSEMPYYLQSVTGELKTRAPSQAARKEAEEKARMNTEDEQARLQGVMTLAGGLHNNHHSIAGSPLAMSSSARASPSHHGVAGANGVATGTHAQGSTSHVPSQPPVPISPMVKSEPSEHHSIPHVSTLPHIQPAPALPVQPSLRPQPPPQQQQHSQHHQQHQNQQQQHQQHQQQHTQQRQQQQHQPPQQQQQQQHHQSPQQQQQQHQQSQVQQHGHSQSPQPLLPAPAPSQPRPQSHAQPPPSNTPNNQAYGLPPIPPNHHSTPDQIQDAKLFESLQAAISSENHAPMAVSEASAS</sequence>
<feature type="region of interest" description="Disordered" evidence="4">
    <location>
        <begin position="668"/>
        <end position="730"/>
    </location>
</feature>
<evidence type="ECO:0000256" key="1">
    <source>
        <dbReference type="ARBA" id="ARBA00023125"/>
    </source>
</evidence>
<proteinExistence type="predicted"/>
<dbReference type="SUPFAM" id="SSF46689">
    <property type="entry name" value="Homeodomain-like"/>
    <property type="match status" value="1"/>
</dbReference>
<keyword evidence="7" id="KW-1185">Reference proteome</keyword>
<feature type="compositionally biased region" description="Low complexity" evidence="4">
    <location>
        <begin position="864"/>
        <end position="879"/>
    </location>
</feature>
<organism evidence="6 7">
    <name type="scientific">Cercophora scortea</name>
    <dbReference type="NCBI Taxonomy" id="314031"/>
    <lineage>
        <taxon>Eukaryota</taxon>
        <taxon>Fungi</taxon>
        <taxon>Dikarya</taxon>
        <taxon>Ascomycota</taxon>
        <taxon>Pezizomycotina</taxon>
        <taxon>Sordariomycetes</taxon>
        <taxon>Sordariomycetidae</taxon>
        <taxon>Sordariales</taxon>
        <taxon>Lasiosphaeriaceae</taxon>
        <taxon>Cercophora</taxon>
    </lineage>
</organism>
<dbReference type="GO" id="GO:0010833">
    <property type="term" value="P:telomere maintenance via telomere lengthening"/>
    <property type="evidence" value="ECO:0007669"/>
    <property type="project" value="TreeGrafter"/>
</dbReference>
<keyword evidence="1" id="KW-0238">DNA-binding</keyword>
<dbReference type="InterPro" id="IPR001005">
    <property type="entry name" value="SANT/Myb"/>
</dbReference>
<feature type="compositionally biased region" description="Low complexity" evidence="4">
    <location>
        <begin position="45"/>
        <end position="57"/>
    </location>
</feature>
<keyword evidence="3" id="KW-0131">Cell cycle</keyword>
<evidence type="ECO:0000256" key="4">
    <source>
        <dbReference type="SAM" id="MobiDB-lite"/>
    </source>
</evidence>
<feature type="compositionally biased region" description="Polar residues" evidence="4">
    <location>
        <begin position="111"/>
        <end position="122"/>
    </location>
</feature>
<dbReference type="InterPro" id="IPR017930">
    <property type="entry name" value="Myb_dom"/>
</dbReference>
<evidence type="ECO:0000259" key="5">
    <source>
        <dbReference type="PROSITE" id="PS51294"/>
    </source>
</evidence>
<feature type="compositionally biased region" description="Pro residues" evidence="4">
    <location>
        <begin position="58"/>
        <end position="70"/>
    </location>
</feature>
<keyword evidence="2" id="KW-0539">Nucleus</keyword>
<comment type="caution">
    <text evidence="6">The sequence shown here is derived from an EMBL/GenBank/DDBJ whole genome shotgun (WGS) entry which is preliminary data.</text>
</comment>
<dbReference type="PANTHER" id="PTHR47807:SF1">
    <property type="entry name" value="PROTEIN TBF1"/>
    <property type="match status" value="1"/>
</dbReference>
<feature type="compositionally biased region" description="Low complexity" evidence="4">
    <location>
        <begin position="670"/>
        <end position="686"/>
    </location>
</feature>
<dbReference type="InterPro" id="IPR009057">
    <property type="entry name" value="Homeodomain-like_sf"/>
</dbReference>
<feature type="region of interest" description="Disordered" evidence="4">
    <location>
        <begin position="841"/>
        <end position="1055"/>
    </location>
</feature>
<dbReference type="Pfam" id="PF08558">
    <property type="entry name" value="TRF"/>
    <property type="match status" value="1"/>
</dbReference>
<feature type="compositionally biased region" description="Pro residues" evidence="4">
    <location>
        <begin position="1008"/>
        <end position="1018"/>
    </location>
</feature>
<reference evidence="6" key="2">
    <citation type="submission" date="2023-06" db="EMBL/GenBank/DDBJ databases">
        <authorList>
            <consortium name="Lawrence Berkeley National Laboratory"/>
            <person name="Haridas S."/>
            <person name="Hensen N."/>
            <person name="Bonometti L."/>
            <person name="Westerberg I."/>
            <person name="Brannstrom I.O."/>
            <person name="Guillou S."/>
            <person name="Cros-Aarteil S."/>
            <person name="Calhoun S."/>
            <person name="Kuo A."/>
            <person name="Mondo S."/>
            <person name="Pangilinan J."/>
            <person name="Riley R."/>
            <person name="Labutti K."/>
            <person name="Andreopoulos B."/>
            <person name="Lipzen A."/>
            <person name="Chen C."/>
            <person name="Yanf M."/>
            <person name="Daum C."/>
            <person name="Ng V."/>
            <person name="Clum A."/>
            <person name="Steindorff A."/>
            <person name="Ohm R."/>
            <person name="Martin F."/>
            <person name="Silar P."/>
            <person name="Natvig D."/>
            <person name="Lalanne C."/>
            <person name="Gautier V."/>
            <person name="Ament-Velasquez S.L."/>
            <person name="Kruys A."/>
            <person name="Hutchinson M.I."/>
            <person name="Powell A.J."/>
            <person name="Barry K."/>
            <person name="Miller A.N."/>
            <person name="Grigoriev I.V."/>
            <person name="Debuchy R."/>
            <person name="Gladieux P."/>
            <person name="Thoren M.H."/>
            <person name="Johannesson H."/>
        </authorList>
    </citation>
    <scope>NUCLEOTIDE SEQUENCE</scope>
    <source>
        <strain evidence="6">SMH4131-1</strain>
    </source>
</reference>
<dbReference type="GO" id="GO:0042803">
    <property type="term" value="F:protein homodimerization activity"/>
    <property type="evidence" value="ECO:0007669"/>
    <property type="project" value="InterPro"/>
</dbReference>
<accession>A0AAE0I8V4</accession>
<evidence type="ECO:0000256" key="3">
    <source>
        <dbReference type="ARBA" id="ARBA00023306"/>
    </source>
</evidence>
<protein>
    <submittedName>
        <fullName evidence="6">Telomere repeat binding factor-domain-containing protein</fullName>
    </submittedName>
</protein>
<dbReference type="InterPro" id="IPR013867">
    <property type="entry name" value="Telomere_rpt-bd_fac_dimer_dom"/>
</dbReference>
<feature type="compositionally biased region" description="Basic and acidic residues" evidence="4">
    <location>
        <begin position="180"/>
        <end position="195"/>
    </location>
</feature>
<dbReference type="SMART" id="SM00717">
    <property type="entry name" value="SANT"/>
    <property type="match status" value="1"/>
</dbReference>
<dbReference type="PANTHER" id="PTHR47807">
    <property type="entry name" value="PROTEIN TBF1"/>
    <property type="match status" value="1"/>
</dbReference>
<feature type="compositionally biased region" description="Pro residues" evidence="4">
    <location>
        <begin position="84"/>
        <end position="102"/>
    </location>
</feature>
<dbReference type="GO" id="GO:0003691">
    <property type="term" value="F:double-stranded telomeric DNA binding"/>
    <property type="evidence" value="ECO:0007669"/>
    <property type="project" value="TreeGrafter"/>
</dbReference>
<feature type="compositionally biased region" description="Low complexity" evidence="4">
    <location>
        <begin position="947"/>
        <end position="1007"/>
    </location>
</feature>
<dbReference type="PROSITE" id="PS51294">
    <property type="entry name" value="HTH_MYB"/>
    <property type="match status" value="1"/>
</dbReference>
<dbReference type="Proteomes" id="UP001286456">
    <property type="component" value="Unassembled WGS sequence"/>
</dbReference>
<evidence type="ECO:0000313" key="7">
    <source>
        <dbReference type="Proteomes" id="UP001286456"/>
    </source>
</evidence>
<feature type="region of interest" description="Disordered" evidence="4">
    <location>
        <begin position="1"/>
        <end position="200"/>
    </location>
</feature>